<comment type="caution">
    <text evidence="1">The sequence shown here is derived from an EMBL/GenBank/DDBJ whole genome shotgun (WGS) entry which is preliminary data.</text>
</comment>
<protein>
    <recommendedName>
        <fullName evidence="3">Transcriptional regulator</fullName>
    </recommendedName>
</protein>
<sequence>MSDNLTVNRRQNVLALFQRYAESQMRAGVPPKGMEQAFAQQLQISPSMWSQIKSSRPIGDKLAHQIEVACEQPLGWLDGEHVPQSPSAAEQQFLALAQEVWRGTNAEGRKRLKQLLKELR</sequence>
<dbReference type="EMBL" id="BAAAEW010000042">
    <property type="protein sequence ID" value="GAA0766286.1"/>
    <property type="molecule type" value="Genomic_DNA"/>
</dbReference>
<keyword evidence="2" id="KW-1185">Reference proteome</keyword>
<dbReference type="RefSeq" id="WP_141287776.1">
    <property type="nucleotide sequence ID" value="NZ_BAAAEW010000042.1"/>
</dbReference>
<reference evidence="2" key="1">
    <citation type="journal article" date="2019" name="Int. J. Syst. Evol. Microbiol.">
        <title>The Global Catalogue of Microorganisms (GCM) 10K type strain sequencing project: providing services to taxonomists for standard genome sequencing and annotation.</title>
        <authorList>
            <consortium name="The Broad Institute Genomics Platform"/>
            <consortium name="The Broad Institute Genome Sequencing Center for Infectious Disease"/>
            <person name="Wu L."/>
            <person name="Ma J."/>
        </authorList>
    </citation>
    <scope>NUCLEOTIDE SEQUENCE [LARGE SCALE GENOMIC DNA]</scope>
    <source>
        <strain evidence="2">JCM 15503</strain>
    </source>
</reference>
<evidence type="ECO:0000313" key="2">
    <source>
        <dbReference type="Proteomes" id="UP001500279"/>
    </source>
</evidence>
<evidence type="ECO:0008006" key="3">
    <source>
        <dbReference type="Google" id="ProtNLM"/>
    </source>
</evidence>
<organism evidence="1 2">
    <name type="scientific">Ideonella azotifigens</name>
    <dbReference type="NCBI Taxonomy" id="513160"/>
    <lineage>
        <taxon>Bacteria</taxon>
        <taxon>Pseudomonadati</taxon>
        <taxon>Pseudomonadota</taxon>
        <taxon>Betaproteobacteria</taxon>
        <taxon>Burkholderiales</taxon>
        <taxon>Sphaerotilaceae</taxon>
        <taxon>Ideonella</taxon>
    </lineage>
</organism>
<proteinExistence type="predicted"/>
<gene>
    <name evidence="1" type="ORF">GCM10009107_54280</name>
</gene>
<accession>A0ABP3VS12</accession>
<dbReference type="Proteomes" id="UP001500279">
    <property type="component" value="Unassembled WGS sequence"/>
</dbReference>
<evidence type="ECO:0000313" key="1">
    <source>
        <dbReference type="EMBL" id="GAA0766286.1"/>
    </source>
</evidence>
<name>A0ABP3VS12_9BURK</name>